<sequence length="98" mass="11783">MYHNFVIQLNRTKGRRNERLIRYTVLLQTDVLSALPLYSSRKYVSIDKDILRPKKMYIAEIEETEDHPKLEKKPQEIILEQERHFAAFLLQSKQILKI</sequence>
<accession>A0AAW2Z8L5</accession>
<proteinExistence type="predicted"/>
<dbReference type="EMBL" id="JAOPGA020001151">
    <property type="protein sequence ID" value="KAL0485578.1"/>
    <property type="molecule type" value="Genomic_DNA"/>
</dbReference>
<evidence type="ECO:0000313" key="1">
    <source>
        <dbReference type="EMBL" id="KAL0485578.1"/>
    </source>
</evidence>
<evidence type="ECO:0000313" key="2">
    <source>
        <dbReference type="Proteomes" id="UP001431209"/>
    </source>
</evidence>
<name>A0AAW2Z8L5_9EUKA</name>
<dbReference type="Proteomes" id="UP001431209">
    <property type="component" value="Unassembled WGS sequence"/>
</dbReference>
<reference evidence="1 2" key="1">
    <citation type="submission" date="2024-03" db="EMBL/GenBank/DDBJ databases">
        <title>The Acrasis kona genome and developmental transcriptomes reveal deep origins of eukaryotic multicellular pathways.</title>
        <authorList>
            <person name="Sheikh S."/>
            <person name="Fu C.-J."/>
            <person name="Brown M.W."/>
            <person name="Baldauf S.L."/>
        </authorList>
    </citation>
    <scope>NUCLEOTIDE SEQUENCE [LARGE SCALE GENOMIC DNA]</scope>
    <source>
        <strain evidence="1 2">ATCC MYA-3509</strain>
    </source>
</reference>
<keyword evidence="2" id="KW-1185">Reference proteome</keyword>
<gene>
    <name evidence="1" type="ORF">AKO1_003157</name>
</gene>
<comment type="caution">
    <text evidence="1">The sequence shown here is derived from an EMBL/GenBank/DDBJ whole genome shotgun (WGS) entry which is preliminary data.</text>
</comment>
<dbReference type="AlphaFoldDB" id="A0AAW2Z8L5"/>
<protein>
    <submittedName>
        <fullName evidence="1">Uncharacterized protein</fullName>
    </submittedName>
</protein>
<organism evidence="1 2">
    <name type="scientific">Acrasis kona</name>
    <dbReference type="NCBI Taxonomy" id="1008807"/>
    <lineage>
        <taxon>Eukaryota</taxon>
        <taxon>Discoba</taxon>
        <taxon>Heterolobosea</taxon>
        <taxon>Tetramitia</taxon>
        <taxon>Eutetramitia</taxon>
        <taxon>Acrasidae</taxon>
        <taxon>Acrasis</taxon>
    </lineage>
</organism>